<evidence type="ECO:0000313" key="4">
    <source>
        <dbReference type="Proteomes" id="UP000191931"/>
    </source>
</evidence>
<sequence>MQKNFQGLLTIHISVLLFSMSGLFGKFLHISPKLIVFGRTAFASIVLVMVLHILKIPVRYKNRKDLMGFLVMGAILAVHWVTFFYSIQISTVAIGLLSFSSYPIFVTFLEPLFFNEKLLLRDIGISLIVFSGLVLVVPEFDLSNNLTLGALWGTVSGFTFALLSILNKKYLIKYSSLTIAFYQDGIACMALMPFIGGEIFDITPYDIGMVAILGVVFTALAHTLFIQGMVRVKAQLASIITCLEPVYGILFAMVLLGEIPSIKVLGGGVIIIGGILYATYQSRANASNV</sequence>
<feature type="transmembrane region" description="Helical" evidence="1">
    <location>
        <begin position="237"/>
        <end position="256"/>
    </location>
</feature>
<evidence type="ECO:0000256" key="1">
    <source>
        <dbReference type="SAM" id="Phobius"/>
    </source>
</evidence>
<feature type="transmembrane region" description="Helical" evidence="1">
    <location>
        <begin position="66"/>
        <end position="85"/>
    </location>
</feature>
<evidence type="ECO:0000259" key="2">
    <source>
        <dbReference type="Pfam" id="PF00892"/>
    </source>
</evidence>
<name>A0A1W1HHS8_9BACT</name>
<feature type="transmembrane region" description="Helical" evidence="1">
    <location>
        <begin position="7"/>
        <end position="28"/>
    </location>
</feature>
<proteinExistence type="predicted"/>
<keyword evidence="4" id="KW-1185">Reference proteome</keyword>
<dbReference type="RefSeq" id="WP_080801396.1">
    <property type="nucleotide sequence ID" value="NZ_LT828542.1"/>
</dbReference>
<reference evidence="3 4" key="1">
    <citation type="submission" date="2017-03" db="EMBL/GenBank/DDBJ databases">
        <authorList>
            <person name="Afonso C.L."/>
            <person name="Miller P.J."/>
            <person name="Scott M.A."/>
            <person name="Spackman E."/>
            <person name="Goraichik I."/>
            <person name="Dimitrov K.M."/>
            <person name="Suarez D.L."/>
            <person name="Swayne D.E."/>
        </authorList>
    </citation>
    <scope>NUCLEOTIDE SEQUENCE [LARGE SCALE GENOMIC DNA]</scope>
    <source>
        <strain evidence="3">PRJEB14757</strain>
    </source>
</reference>
<dbReference type="Pfam" id="PF00892">
    <property type="entry name" value="EamA"/>
    <property type="match status" value="2"/>
</dbReference>
<protein>
    <recommendedName>
        <fullName evidence="2">EamA domain-containing protein</fullName>
    </recommendedName>
</protein>
<feature type="transmembrane region" description="Helical" evidence="1">
    <location>
        <begin position="207"/>
        <end position="225"/>
    </location>
</feature>
<dbReference type="AlphaFoldDB" id="A0A1W1HHS8"/>
<keyword evidence="1" id="KW-0812">Transmembrane</keyword>
<gene>
    <name evidence="3" type="ORF">MTBBW1_540013</name>
</gene>
<dbReference type="PANTHER" id="PTHR22911">
    <property type="entry name" value="ACYL-MALONYL CONDENSING ENZYME-RELATED"/>
    <property type="match status" value="1"/>
</dbReference>
<dbReference type="SUPFAM" id="SSF103481">
    <property type="entry name" value="Multidrug resistance efflux transporter EmrE"/>
    <property type="match status" value="2"/>
</dbReference>
<feature type="transmembrane region" description="Helical" evidence="1">
    <location>
        <begin position="149"/>
        <end position="167"/>
    </location>
</feature>
<dbReference type="Proteomes" id="UP000191931">
    <property type="component" value="Unassembled WGS sequence"/>
</dbReference>
<feature type="transmembrane region" description="Helical" evidence="1">
    <location>
        <begin position="262"/>
        <end position="280"/>
    </location>
</feature>
<dbReference type="STRING" id="1246637.MTBBW1_540013"/>
<dbReference type="GO" id="GO:0016020">
    <property type="term" value="C:membrane"/>
    <property type="evidence" value="ECO:0007669"/>
    <property type="project" value="InterPro"/>
</dbReference>
<feature type="domain" description="EamA" evidence="2">
    <location>
        <begin position="148"/>
        <end position="278"/>
    </location>
</feature>
<feature type="transmembrane region" description="Helical" evidence="1">
    <location>
        <begin position="118"/>
        <end position="137"/>
    </location>
</feature>
<evidence type="ECO:0000313" key="3">
    <source>
        <dbReference type="EMBL" id="SLM32034.1"/>
    </source>
</evidence>
<dbReference type="InterPro" id="IPR000620">
    <property type="entry name" value="EamA_dom"/>
</dbReference>
<dbReference type="OrthoDB" id="9150437at2"/>
<dbReference type="PANTHER" id="PTHR22911:SF79">
    <property type="entry name" value="MOBA-LIKE NTP TRANSFERASE DOMAIN-CONTAINING PROTEIN"/>
    <property type="match status" value="1"/>
</dbReference>
<keyword evidence="1" id="KW-0472">Membrane</keyword>
<dbReference type="InterPro" id="IPR037185">
    <property type="entry name" value="EmrE-like"/>
</dbReference>
<feature type="transmembrane region" description="Helical" evidence="1">
    <location>
        <begin position="34"/>
        <end position="54"/>
    </location>
</feature>
<feature type="transmembrane region" description="Helical" evidence="1">
    <location>
        <begin position="91"/>
        <end position="109"/>
    </location>
</feature>
<feature type="transmembrane region" description="Helical" evidence="1">
    <location>
        <begin position="174"/>
        <end position="195"/>
    </location>
</feature>
<accession>A0A1W1HHS8</accession>
<dbReference type="EMBL" id="FWEV01000297">
    <property type="protein sequence ID" value="SLM32034.1"/>
    <property type="molecule type" value="Genomic_DNA"/>
</dbReference>
<feature type="domain" description="EamA" evidence="2">
    <location>
        <begin position="7"/>
        <end position="137"/>
    </location>
</feature>
<keyword evidence="1" id="KW-1133">Transmembrane helix</keyword>
<organism evidence="3 4">
    <name type="scientific">Desulfamplus magnetovallimortis</name>
    <dbReference type="NCBI Taxonomy" id="1246637"/>
    <lineage>
        <taxon>Bacteria</taxon>
        <taxon>Pseudomonadati</taxon>
        <taxon>Thermodesulfobacteriota</taxon>
        <taxon>Desulfobacteria</taxon>
        <taxon>Desulfobacterales</taxon>
        <taxon>Desulfobacteraceae</taxon>
        <taxon>Desulfamplus</taxon>
    </lineage>
</organism>